<dbReference type="SUPFAM" id="SSF55194">
    <property type="entry name" value="Ribosome recycling factor, RRF"/>
    <property type="match status" value="1"/>
</dbReference>
<dbReference type="EMBL" id="FOUU01000001">
    <property type="protein sequence ID" value="SFM41198.1"/>
    <property type="molecule type" value="Genomic_DNA"/>
</dbReference>
<dbReference type="InterPro" id="IPR023584">
    <property type="entry name" value="Ribosome_recyc_fac_dom"/>
</dbReference>
<dbReference type="NCBIfam" id="TIGR00496">
    <property type="entry name" value="frr"/>
    <property type="match status" value="1"/>
</dbReference>
<dbReference type="Gene3D" id="3.30.1360.40">
    <property type="match status" value="1"/>
</dbReference>
<dbReference type="PANTHER" id="PTHR20982">
    <property type="entry name" value="RIBOSOME RECYCLING FACTOR"/>
    <property type="match status" value="1"/>
</dbReference>
<protein>
    <recommendedName>
        <fullName evidence="6">Ribosome-recycling factor</fullName>
        <shortName evidence="6">RRF</shortName>
    </recommendedName>
    <alternativeName>
        <fullName evidence="6">Ribosome-releasing factor</fullName>
    </alternativeName>
</protein>
<dbReference type="Gene3D" id="1.10.132.20">
    <property type="entry name" value="Ribosome-recycling factor"/>
    <property type="match status" value="1"/>
</dbReference>
<feature type="domain" description="Ribosome recycling factor" evidence="8">
    <location>
        <begin position="21"/>
        <end position="183"/>
    </location>
</feature>
<dbReference type="STRING" id="39841.SAMN05660836_00114"/>
<evidence type="ECO:0000256" key="7">
    <source>
        <dbReference type="SAM" id="Coils"/>
    </source>
</evidence>
<keyword evidence="7" id="KW-0175">Coiled coil</keyword>
<gene>
    <name evidence="6" type="primary">frr</name>
    <name evidence="9" type="ORF">SAMN05660836_00114</name>
</gene>
<dbReference type="Proteomes" id="UP000199611">
    <property type="component" value="Unassembled WGS sequence"/>
</dbReference>
<feature type="coiled-coil region" evidence="7">
    <location>
        <begin position="121"/>
        <end position="159"/>
    </location>
</feature>
<evidence type="ECO:0000256" key="2">
    <source>
        <dbReference type="ARBA" id="ARBA00005912"/>
    </source>
</evidence>
<dbReference type="GO" id="GO:0043023">
    <property type="term" value="F:ribosomal large subunit binding"/>
    <property type="evidence" value="ECO:0007669"/>
    <property type="project" value="TreeGrafter"/>
</dbReference>
<feature type="coiled-coil region" evidence="7">
    <location>
        <begin position="3"/>
        <end position="30"/>
    </location>
</feature>
<evidence type="ECO:0000313" key="9">
    <source>
        <dbReference type="EMBL" id="SFM41198.1"/>
    </source>
</evidence>
<dbReference type="RefSeq" id="WP_093392622.1">
    <property type="nucleotide sequence ID" value="NZ_FOUU01000001.1"/>
</dbReference>
<reference evidence="9 10" key="1">
    <citation type="submission" date="2016-10" db="EMBL/GenBank/DDBJ databases">
        <authorList>
            <person name="de Groot N.N."/>
        </authorList>
    </citation>
    <scope>NUCLEOTIDE SEQUENCE [LARGE SCALE GENOMIC DNA]</scope>
    <source>
        <strain evidence="9 10">DSM 9990</strain>
    </source>
</reference>
<evidence type="ECO:0000313" key="10">
    <source>
        <dbReference type="Proteomes" id="UP000199611"/>
    </source>
</evidence>
<dbReference type="GO" id="GO:0005737">
    <property type="term" value="C:cytoplasm"/>
    <property type="evidence" value="ECO:0007669"/>
    <property type="project" value="UniProtKB-SubCell"/>
</dbReference>
<sequence>MLNEIYEDARSRMEKTLKNLEGEYKRLRTGRASPALVESIKVDYYGTATPLNQLATITIPEPRTIMIQPWDQNVVSEVEKAILKSDLGLTPNSDGKIIRINVPPLTEERRQELVKLVKKMAEEAKVAIRNIRRDANEMIKDLKKEKQISEDEQFRAQEKVQKITDEYVEKVEKLLEKKEKEILEV</sequence>
<name>A0A1I4QM84_9BACT</name>
<dbReference type="OrthoDB" id="9804006at2"/>
<dbReference type="AlphaFoldDB" id="A0A1I4QM84"/>
<evidence type="ECO:0000256" key="1">
    <source>
        <dbReference type="ARBA" id="ARBA00004496"/>
    </source>
</evidence>
<proteinExistence type="inferred from homology"/>
<keyword evidence="3 6" id="KW-0963">Cytoplasm</keyword>
<dbReference type="CDD" id="cd00520">
    <property type="entry name" value="RRF"/>
    <property type="match status" value="1"/>
</dbReference>
<dbReference type="GO" id="GO:0006415">
    <property type="term" value="P:translational termination"/>
    <property type="evidence" value="ECO:0007669"/>
    <property type="project" value="UniProtKB-UniRule"/>
</dbReference>
<evidence type="ECO:0000256" key="3">
    <source>
        <dbReference type="ARBA" id="ARBA00022490"/>
    </source>
</evidence>
<keyword evidence="10" id="KW-1185">Reference proteome</keyword>
<dbReference type="InterPro" id="IPR002661">
    <property type="entry name" value="Ribosome_recyc_fac"/>
</dbReference>
<comment type="subcellular location">
    <subcellularLocation>
        <location evidence="1 6">Cytoplasm</location>
    </subcellularLocation>
</comment>
<dbReference type="HAMAP" id="MF_00040">
    <property type="entry name" value="RRF"/>
    <property type="match status" value="1"/>
</dbReference>
<comment type="function">
    <text evidence="5 6">Responsible for the release of ribosomes from messenger RNA at the termination of protein biosynthesis. May increase the efficiency of translation by recycling ribosomes from one round of translation to another.</text>
</comment>
<accession>A0A1I4QM84</accession>
<keyword evidence="4 6" id="KW-0648">Protein biosynthesis</keyword>
<dbReference type="InterPro" id="IPR036191">
    <property type="entry name" value="RRF_sf"/>
</dbReference>
<dbReference type="Pfam" id="PF01765">
    <property type="entry name" value="RRF"/>
    <property type="match status" value="1"/>
</dbReference>
<dbReference type="FunFam" id="3.30.1360.40:FF:000001">
    <property type="entry name" value="Ribosome-recycling factor"/>
    <property type="match status" value="1"/>
</dbReference>
<dbReference type="FunFam" id="1.10.132.20:FF:000001">
    <property type="entry name" value="Ribosome-recycling factor"/>
    <property type="match status" value="1"/>
</dbReference>
<organism evidence="9 10">
    <name type="scientific">Thermodesulforhabdus norvegica</name>
    <dbReference type="NCBI Taxonomy" id="39841"/>
    <lineage>
        <taxon>Bacteria</taxon>
        <taxon>Pseudomonadati</taxon>
        <taxon>Thermodesulfobacteriota</taxon>
        <taxon>Syntrophobacteria</taxon>
        <taxon>Syntrophobacterales</taxon>
        <taxon>Thermodesulforhabdaceae</taxon>
        <taxon>Thermodesulforhabdus</taxon>
    </lineage>
</organism>
<evidence type="ECO:0000259" key="8">
    <source>
        <dbReference type="Pfam" id="PF01765"/>
    </source>
</evidence>
<dbReference type="PANTHER" id="PTHR20982:SF3">
    <property type="entry name" value="MITOCHONDRIAL RIBOSOME RECYCLING FACTOR PSEUDO 1"/>
    <property type="match status" value="1"/>
</dbReference>
<evidence type="ECO:0000256" key="6">
    <source>
        <dbReference type="HAMAP-Rule" id="MF_00040"/>
    </source>
</evidence>
<comment type="similarity">
    <text evidence="2 6">Belongs to the RRF family.</text>
</comment>
<evidence type="ECO:0000256" key="4">
    <source>
        <dbReference type="ARBA" id="ARBA00022917"/>
    </source>
</evidence>
<evidence type="ECO:0000256" key="5">
    <source>
        <dbReference type="ARBA" id="ARBA00025050"/>
    </source>
</evidence>